<dbReference type="InterPro" id="IPR007461">
    <property type="entry name" value="Ysc84_actin-binding"/>
</dbReference>
<dbReference type="OrthoDB" id="198978at2"/>
<dbReference type="Proteomes" id="UP000076852">
    <property type="component" value="Chromosome 1"/>
</dbReference>
<evidence type="ECO:0000256" key="1">
    <source>
        <dbReference type="SAM" id="SignalP"/>
    </source>
</evidence>
<name>A0A167VX49_9BURK</name>
<reference evidence="3 4" key="1">
    <citation type="journal article" date="2016" name="Gene">
        <title>PacBio SMRT assembly of a complex multi-replicon genome reveals chlorocatechol degradative operon in a region of genome plasticity.</title>
        <authorList>
            <person name="Ricker N."/>
            <person name="Shen S.Y."/>
            <person name="Goordial J."/>
            <person name="Jin S."/>
            <person name="Fulthorpe R.R."/>
        </authorList>
    </citation>
    <scope>NUCLEOTIDE SEQUENCE [LARGE SCALE GENOMIC DNA]</scope>
    <source>
        <strain evidence="3 4">OLGA172</strain>
    </source>
</reference>
<dbReference type="RefSeq" id="WP_063495813.1">
    <property type="nucleotide sequence ID" value="NZ_CP014578.1"/>
</dbReference>
<evidence type="ECO:0000313" key="3">
    <source>
        <dbReference type="EMBL" id="ANB72377.1"/>
    </source>
</evidence>
<proteinExistence type="predicted"/>
<feature type="domain" description="Ysc84 actin-binding" evidence="2">
    <location>
        <begin position="99"/>
        <end position="183"/>
    </location>
</feature>
<dbReference type="Pfam" id="PF04366">
    <property type="entry name" value="Ysc84"/>
    <property type="match status" value="1"/>
</dbReference>
<gene>
    <name evidence="3" type="ORF">AYM40_08400</name>
</gene>
<dbReference type="EMBL" id="CP014578">
    <property type="protein sequence ID" value="ANB72377.1"/>
    <property type="molecule type" value="Genomic_DNA"/>
</dbReference>
<evidence type="ECO:0000259" key="2">
    <source>
        <dbReference type="Pfam" id="PF04366"/>
    </source>
</evidence>
<accession>A0A167VX49</accession>
<keyword evidence="4" id="KW-1185">Reference proteome</keyword>
<organism evidence="3 4">
    <name type="scientific">Paraburkholderia phytofirmans OLGA172</name>
    <dbReference type="NCBI Taxonomy" id="1417228"/>
    <lineage>
        <taxon>Bacteria</taxon>
        <taxon>Pseudomonadati</taxon>
        <taxon>Pseudomonadota</taxon>
        <taxon>Betaproteobacteria</taxon>
        <taxon>Burkholderiales</taxon>
        <taxon>Burkholderiaceae</taxon>
        <taxon>Paraburkholderia</taxon>
    </lineage>
</organism>
<dbReference type="AlphaFoldDB" id="A0A167VX49"/>
<dbReference type="PROSITE" id="PS51257">
    <property type="entry name" value="PROKAR_LIPOPROTEIN"/>
    <property type="match status" value="1"/>
</dbReference>
<feature type="chain" id="PRO_5007893709" evidence="1">
    <location>
        <begin position="20"/>
        <end position="186"/>
    </location>
</feature>
<dbReference type="CDD" id="cd11524">
    <property type="entry name" value="SYLF"/>
    <property type="match status" value="1"/>
</dbReference>
<dbReference type="KEGG" id="buz:AYM40_08400"/>
<sequence length="186" mass="19529">MIKYLRLILAVPFFLFAVACSTNPTVANGGDPELDAQARQALQQLFDSTPKAKDLQYQAKAVVVFPSIVKAGLIVGAQGGKGVMFGPDGKILGYYRVRGVSYGMQAGAQTFSEAMFLMTDPAITSLTSGTGLSVGVGPSVVVVDAGMAKSMTTTTLQSDVYAFIFGQQGLMAGLGVQGQRIVKFDE</sequence>
<dbReference type="STRING" id="1804984.AYM40_08400"/>
<keyword evidence="1" id="KW-0732">Signal</keyword>
<evidence type="ECO:0000313" key="4">
    <source>
        <dbReference type="Proteomes" id="UP000076852"/>
    </source>
</evidence>
<feature type="signal peptide" evidence="1">
    <location>
        <begin position="1"/>
        <end position="19"/>
    </location>
</feature>
<protein>
    <submittedName>
        <fullName evidence="3">Twin-arginine translocation pathway signal protein</fullName>
    </submittedName>
</protein>